<dbReference type="EMBL" id="MW580850">
    <property type="protein sequence ID" value="QRM16507.1"/>
    <property type="molecule type" value="Genomic_DNA"/>
</dbReference>
<sequence>MDEELVTLLEDFFDSVLSDPVAVAQIAQSPNADYLQQLAWDLQFPTPELATQHYQPLEPPQNPTSTIDLSQLQDVLPPRLEDVQLRGEHIQLPELLPEPPPLVDLGCLDELDLQVPTQPTQTADLEKPHRSEPWRDVINQLRKEQRHAYVQRLSEEVPVEWLSKDDEDGSDTFQRIKSFCDGLPAAITGVPVSEPLRDEHMESYTNTIAKQAVVDSLTADPILTELFSANKPVVDLTDDPVSVKRAELENYLVYEVGVSQEGVFNAPLPPGFSYVEEHVPTPLGLQAERFDDEQARVIDLKTDLASAFKELITVWGETGSAHEATAEQILAEMDRMHEERERKRRGGGEDDDVVYISDAESEFEHMISPDPVDLMDLMAPPPPPPPPPPPSPPPPQLSAIEPVAPVTPPISLAPPTLDQILNLPLIKPSDGEPRQKTPEEIERDRLLAECAAKNVPPALFLSDLQPIQPVCSKRGHSIRLASVLDVPLTVDDGVAAPITAQPALTTKSARVAKSPKAAKSPKKVLKVVAAILPKPSSVAPSPPATAMSMMITHTLSDGFVVSDGPLLVRMFRGADNLKPITNPTDQKLIQFLTIYRDAEVNMKPQVRPYEACLYTDATVSTQRCLGSHDLPNPEVVLLPEIVMMDRHPAMISAGCTQYNCNLFLDLLEAICRADYVHKEDLTESLLMALIRMCGSQSAEIKFIKNRHKGAVRTLPTILKHFEASKPVSASNGVVADPLEGHWHEKAGVVCVAQLPEKGPRCHLRLKHCFEMTATAFRVDTGQVGLVLYVYQTAGHFLNLYLSDRCTGEFKLADSHQIDRSVKDLILFRWVKRMRLNLQLRINTRTVNFEIGTLRQGRLEGLRDQVLIGGAASRKGSWRKWPVWSWNMTVLRNNADDRRTSITLTPVTGEKPGKRSADHFHAWGQHTAEMNLFETPIPGPYFWREAFILLWAWSQEDMVWPRCNSCVCDGLDRPSVAHSHADAAVERRLKERVPLTNPAKLKTVEHACLNPTWKAFNREMTAMQRAVSETRNRFKQPPPAHKGQCKFRTKALEMWERHKVRLAQNPAHPPPFNHVLDSQYANSIDQPQVGMPMRIAGNNGKYYVETEDGVRTSADFLSMALAADQSKPRDWIFPSHYSNLHHAVGVSLEERRVTVVVIVWKDPVQFLGDGPAGRFDIGRTVFYGIWKSVQILDHRWLILTSDESSELYCLTWTENEGYVLVNHSTHTLNHKAIGPCAITGGKLYVPVFVNGKDVPSGTTPSSPVNRPNGDINHVGYAVYSLPDDTGVDGLWQGYLLDNAGVKVLSLTCRENGGYLNQEHGLLLTKSLAVRTPDHAAMQSTLKTGPLRKRSGPVDGPSHKLCKFC</sequence>
<feature type="compositionally biased region" description="Pro residues" evidence="1">
    <location>
        <begin position="379"/>
        <end position="396"/>
    </location>
</feature>
<reference evidence="2" key="1">
    <citation type="journal article" date="2021" name="Microorganisms">
        <title>Genomes of Anguillid Herpesvirus 1 Strains Reveal Evolutionary Disparities and Low Genetic Diversity in the Genus Cyprinivirus.</title>
        <authorList>
            <person name="Donohoe O."/>
            <person name="Zhang H."/>
            <person name="Delrez N."/>
            <person name="Gao Y."/>
            <person name="Suarez N.M."/>
            <person name="Davison A.J."/>
            <person name="Vanderplasschen A."/>
        </authorList>
    </citation>
    <scope>NUCLEOTIDE SEQUENCE</scope>
    <source>
        <strain evidence="2">DK-2008-50-66-1</strain>
    </source>
</reference>
<reference evidence="2" key="2">
    <citation type="submission" date="2021-02" db="EMBL/GenBank/DDBJ databases">
        <authorList>
            <person name="Vanderplasschen A.F.C."/>
            <person name="Davison A.J."/>
        </authorList>
    </citation>
    <scope>NUCLEOTIDE SEQUENCE</scope>
    <source>
        <strain evidence="2">DK-2008-50-66-1</strain>
    </source>
</reference>
<name>A0A8E5ETJ2_9VIRU</name>
<evidence type="ECO:0000313" key="2">
    <source>
        <dbReference type="EMBL" id="QRM16507.1"/>
    </source>
</evidence>
<organism evidence="2">
    <name type="scientific">Anguillid herpesvirus 1</name>
    <dbReference type="NCBI Taxonomy" id="150286"/>
    <lineage>
        <taxon>Viruses</taxon>
        <taxon>Duplodnaviria</taxon>
        <taxon>Heunggongvirae</taxon>
        <taxon>Peploviricota</taxon>
        <taxon>Herviviricetes</taxon>
        <taxon>Herpesvirales</taxon>
        <taxon>Alloherpesviridae</taxon>
        <taxon>Cyvirus</taxon>
        <taxon>Cyvirus anguillidallo1</taxon>
    </lineage>
</organism>
<feature type="region of interest" description="Disordered" evidence="1">
    <location>
        <begin position="372"/>
        <end position="402"/>
    </location>
</feature>
<evidence type="ECO:0000256" key="1">
    <source>
        <dbReference type="SAM" id="MobiDB-lite"/>
    </source>
</evidence>
<protein>
    <submittedName>
        <fullName evidence="2">Protein ORF86</fullName>
    </submittedName>
</protein>
<gene>
    <name evidence="2" type="primary">ORF86</name>
</gene>
<accession>A0A8E5ETJ2</accession>
<proteinExistence type="predicted"/>